<protein>
    <submittedName>
        <fullName evidence="2">Uncharacterized protein</fullName>
    </submittedName>
</protein>
<evidence type="ECO:0000256" key="1">
    <source>
        <dbReference type="SAM" id="MobiDB-lite"/>
    </source>
</evidence>
<proteinExistence type="predicted"/>
<feature type="region of interest" description="Disordered" evidence="1">
    <location>
        <begin position="51"/>
        <end position="73"/>
    </location>
</feature>
<name>A0A5M3Q4S2_9GAMM</name>
<evidence type="ECO:0000313" key="2">
    <source>
        <dbReference type="EMBL" id="GBO90137.1"/>
    </source>
</evidence>
<organism evidence="2 3">
    <name type="scientific">Marinobacter salsuginis</name>
    <dbReference type="NCBI Taxonomy" id="418719"/>
    <lineage>
        <taxon>Bacteria</taxon>
        <taxon>Pseudomonadati</taxon>
        <taxon>Pseudomonadota</taxon>
        <taxon>Gammaproteobacteria</taxon>
        <taxon>Pseudomonadales</taxon>
        <taxon>Marinobacteraceae</taxon>
        <taxon>Marinobacter</taxon>
    </lineage>
</organism>
<comment type="caution">
    <text evidence="2">The sequence shown here is derived from an EMBL/GenBank/DDBJ whole genome shotgun (WGS) entry which is preliminary data.</text>
</comment>
<dbReference type="RefSeq" id="WP_136632384.1">
    <property type="nucleotide sequence ID" value="NZ_BGZI01000034.1"/>
</dbReference>
<sequence length="449" mass="48749">MEPMSVKLYPVLALSLFGAGLWPFSAAGQGLSENVTEISGAASVLTSMTHTRIDRGTTTDSSSEPSLGISGNVGGQLQSGANSLALQYGGTFETERDLGDGEQTESSSVVGLSRFSHFDPGSRFDFNLGHTVSSVRNDTGFVVNPSDYDTQNTLNAGAGIRFYPGDLSTLRFSGEAGKSFGSGDLNNRESFTAASEFFRRLSQRSSGGINVSKSWSNDEDIDITIDSAQLVYSNLLENGSFRIGAGGSQADTEYPDGLVTESEAVTGFLGRTWLAPDWETSVEYNRRLSDSATDLSLELPADIEFIPDTIRIRDLVVSDSILISHNTSRVCSACNLGLAAEAALLESENTGSTTHEYFAEIDLDYQLTSLQRLALAYRWQGDAGEDAGTVIDQIHRFNISWIRQLAEEISFSVEFDQAYLRSRLARSDEEQFVLRLRLSKGFSLVGQPR</sequence>
<reference evidence="2 3" key="1">
    <citation type="journal article" date="2019" name="J. Gen. Appl. Microbiol.">
        <title>Aerobic degradation of cis-dichloroethene by the marine bacterium Marinobacter salsuginis strain 5N-3.</title>
        <authorList>
            <person name="Inoue Y."/>
            <person name="Fukunaga Y."/>
            <person name="Katsumata H."/>
            <person name="Ohji S."/>
            <person name="Hosoyama A."/>
            <person name="Mori K."/>
            <person name="Ando K."/>
        </authorList>
    </citation>
    <scope>NUCLEOTIDE SEQUENCE [LARGE SCALE GENOMIC DNA]</scope>
    <source>
        <strain evidence="2 3">NBRC 109114</strain>
    </source>
</reference>
<dbReference type="EMBL" id="BGZI01000034">
    <property type="protein sequence ID" value="GBO90137.1"/>
    <property type="molecule type" value="Genomic_DNA"/>
</dbReference>
<dbReference type="AlphaFoldDB" id="A0A5M3Q4S2"/>
<dbReference type="Proteomes" id="UP000387223">
    <property type="component" value="Unassembled WGS sequence"/>
</dbReference>
<gene>
    <name evidence="2" type="ORF">MSSD14B_38050</name>
</gene>
<accession>A0A5M3Q4S2</accession>
<evidence type="ECO:0000313" key="3">
    <source>
        <dbReference type="Proteomes" id="UP000387223"/>
    </source>
</evidence>